<evidence type="ECO:0000313" key="19">
    <source>
        <dbReference type="Proteomes" id="UP001292094"/>
    </source>
</evidence>
<comment type="similarity">
    <text evidence="12">Belongs to the IFT81 family.</text>
</comment>
<evidence type="ECO:0000256" key="11">
    <source>
        <dbReference type="ARBA" id="ARBA00023273"/>
    </source>
</evidence>
<keyword evidence="10" id="KW-0206">Cytoskeleton</keyword>
<feature type="coiled-coil region" evidence="16">
    <location>
        <begin position="563"/>
        <end position="606"/>
    </location>
</feature>
<evidence type="ECO:0000259" key="17">
    <source>
        <dbReference type="Pfam" id="PF18383"/>
    </source>
</evidence>
<dbReference type="GO" id="GO:0036064">
    <property type="term" value="C:ciliary basal body"/>
    <property type="evidence" value="ECO:0007669"/>
    <property type="project" value="TreeGrafter"/>
</dbReference>
<keyword evidence="4" id="KW-0221">Differentiation</keyword>
<evidence type="ECO:0000256" key="4">
    <source>
        <dbReference type="ARBA" id="ARBA00022782"/>
    </source>
</evidence>
<dbReference type="PANTHER" id="PTHR15614">
    <property type="entry name" value="INTRAFLAGELLAR TRANSPORT PROTEIN 81 HOMOLOG"/>
    <property type="match status" value="1"/>
</dbReference>
<evidence type="ECO:0000256" key="2">
    <source>
        <dbReference type="ARBA" id="ARBA00022490"/>
    </source>
</evidence>
<dbReference type="FunFam" id="1.10.418.70:FF:000001">
    <property type="entry name" value="Intraflagellar transport protein 81 homolog"/>
    <property type="match status" value="1"/>
</dbReference>
<dbReference type="GO" id="GO:0030154">
    <property type="term" value="P:cell differentiation"/>
    <property type="evidence" value="ECO:0007669"/>
    <property type="project" value="UniProtKB-KW"/>
</dbReference>
<evidence type="ECO:0000256" key="3">
    <source>
        <dbReference type="ARBA" id="ARBA00022553"/>
    </source>
</evidence>
<evidence type="ECO:0000256" key="7">
    <source>
        <dbReference type="ARBA" id="ARBA00022990"/>
    </source>
</evidence>
<dbReference type="AlphaFoldDB" id="A0AAE1NW01"/>
<organism evidence="18 19">
    <name type="scientific">Petrolisthes manimaculis</name>
    <dbReference type="NCBI Taxonomy" id="1843537"/>
    <lineage>
        <taxon>Eukaryota</taxon>
        <taxon>Metazoa</taxon>
        <taxon>Ecdysozoa</taxon>
        <taxon>Arthropoda</taxon>
        <taxon>Crustacea</taxon>
        <taxon>Multicrustacea</taxon>
        <taxon>Malacostraca</taxon>
        <taxon>Eumalacostraca</taxon>
        <taxon>Eucarida</taxon>
        <taxon>Decapoda</taxon>
        <taxon>Pleocyemata</taxon>
        <taxon>Anomura</taxon>
        <taxon>Galatheoidea</taxon>
        <taxon>Porcellanidae</taxon>
        <taxon>Petrolisthes</taxon>
    </lineage>
</organism>
<keyword evidence="2" id="KW-0963">Cytoplasm</keyword>
<dbReference type="Gene3D" id="1.10.418.70">
    <property type="entry name" value="Intraflagellar transport protein 81, N-terminal domain"/>
    <property type="match status" value="1"/>
</dbReference>
<dbReference type="PANTHER" id="PTHR15614:SF2">
    <property type="entry name" value="INTRAFLAGELLAR TRANSPORT PROTEIN 81 HOMOLOG"/>
    <property type="match status" value="1"/>
</dbReference>
<feature type="coiled-coil region" evidence="16">
    <location>
        <begin position="165"/>
        <end position="274"/>
    </location>
</feature>
<keyword evidence="11" id="KW-0966">Cell projection</keyword>
<evidence type="ECO:0000256" key="14">
    <source>
        <dbReference type="ARBA" id="ARBA00073058"/>
    </source>
</evidence>
<feature type="coiled-coil region" evidence="16">
    <location>
        <begin position="330"/>
        <end position="357"/>
    </location>
</feature>
<keyword evidence="7" id="KW-0007">Acetylation</keyword>
<keyword evidence="5" id="KW-0970">Cilium biogenesis/degradation</keyword>
<dbReference type="Pfam" id="PF18383">
    <property type="entry name" value="IFT81_CH"/>
    <property type="match status" value="1"/>
</dbReference>
<evidence type="ECO:0000313" key="18">
    <source>
        <dbReference type="EMBL" id="KAK4297354.1"/>
    </source>
</evidence>
<dbReference type="GO" id="GO:0030992">
    <property type="term" value="C:intraciliary transport particle B"/>
    <property type="evidence" value="ECO:0007669"/>
    <property type="project" value="InterPro"/>
</dbReference>
<keyword evidence="8 16" id="KW-0175">Coiled coil</keyword>
<keyword evidence="19" id="KW-1185">Reference proteome</keyword>
<dbReference type="Proteomes" id="UP001292094">
    <property type="component" value="Unassembled WGS sequence"/>
</dbReference>
<dbReference type="EMBL" id="JAWZYT010003653">
    <property type="protein sequence ID" value="KAK4297354.1"/>
    <property type="molecule type" value="Genomic_DNA"/>
</dbReference>
<evidence type="ECO:0000256" key="1">
    <source>
        <dbReference type="ARBA" id="ARBA00004120"/>
    </source>
</evidence>
<sequence>MFCYFFTSYLLPEIPEERATTTNMSEEIKFIVAELNKEPYNRNYNLISFDALNGESLLQVLNDVFAEIDPKNRLDIREEEPEQMAVRMLGMLRILKYKPPSDNMSNFRQGLVSGDKYVIYPILVWLLQRVDELKKRAYLAKYLVKIDIPAEILGDADVADIHMKYEELLERFKDIHRECEALRTSGFSTSELRRDITAMEEERDLLLRRIERTKQKIEGTPNSEMMLAAARNLRQEREKKKELATQGGELKSAIQLTEQRISRLQTQLKDIRKAGIGTTPEGLLQRLEEDVNVNSYIAKEKLPKELATKQRRVSTLQRVAAQPAMGQQEIDSVNKQIRALTAEINNLNEARMKEVEEDESPESKVGKLSFFRQNAAIISRKKEQTAERLNDLRGELNSLQDDMREKQEQLNQFSGEQVLRGEEFKRYVNKLRGKSSVYKMKRAEISELRAEYGILSRTQEILQAKDAQILEQLNAMEAQMGVTGFREAQETMEKVSSMKAEIDDRKGQTLEDMSGMVMELNHKIAERKARLAPIIKELRPLRQRMQDMTVDYNEKKHSYDSVAAGLDSNMAKLEQEVKNLREEIVKSETNHHLLEAEKEIQAYKLQQASNEIKLYLSNDPQDKKKSMREQLMSHISDQEKLGRVLREEQKSAKDLLQSSTKQLTMWQDVLKIMEVKKKCLDAVRISAGNVTRNSGGEALVLT</sequence>
<comment type="function">
    <text evidence="13">Component of the intraflagellar transport (IFT) complex B: together with IFT74, forms a tubulin-binding module that specifically mediates transport of tubulin within the cilium. Binds tubulin via its CH (calponin-homology)-like region. Required for ciliogenesis. Required for proper regulation of SHH signaling. Plays an important role during spermatogenesis by modulating the assembly and elongation of the sperm flagella.</text>
</comment>
<evidence type="ECO:0000256" key="15">
    <source>
        <dbReference type="ARBA" id="ARBA00079903"/>
    </source>
</evidence>
<feature type="coiled-coil region" evidence="16">
    <location>
        <begin position="382"/>
        <end position="416"/>
    </location>
</feature>
<evidence type="ECO:0000256" key="8">
    <source>
        <dbReference type="ARBA" id="ARBA00023054"/>
    </source>
</evidence>
<comment type="caution">
    <text evidence="18">The sequence shown here is derived from an EMBL/GenBank/DDBJ whole genome shotgun (WGS) entry which is preliminary data.</text>
</comment>
<evidence type="ECO:0000256" key="5">
    <source>
        <dbReference type="ARBA" id="ARBA00022794"/>
    </source>
</evidence>
<proteinExistence type="inferred from homology"/>
<dbReference type="GO" id="GO:0007283">
    <property type="term" value="P:spermatogenesis"/>
    <property type="evidence" value="ECO:0007669"/>
    <property type="project" value="UniProtKB-KW"/>
</dbReference>
<gene>
    <name evidence="18" type="ORF">Pmani_030216</name>
</gene>
<comment type="subcellular location">
    <subcellularLocation>
        <location evidence="1">Cytoplasm</location>
        <location evidence="1">Cytoskeleton</location>
        <location evidence="1">Cilium basal body</location>
    </subcellularLocation>
</comment>
<evidence type="ECO:0000256" key="10">
    <source>
        <dbReference type="ARBA" id="ARBA00023212"/>
    </source>
</evidence>
<evidence type="ECO:0000256" key="13">
    <source>
        <dbReference type="ARBA" id="ARBA00055755"/>
    </source>
</evidence>
<name>A0AAE1NW01_9EUCA</name>
<keyword evidence="3" id="KW-0597">Phosphoprotein</keyword>
<evidence type="ECO:0000256" key="6">
    <source>
        <dbReference type="ARBA" id="ARBA00022871"/>
    </source>
</evidence>
<keyword evidence="9" id="KW-0969">Cilium</keyword>
<evidence type="ECO:0000256" key="9">
    <source>
        <dbReference type="ARBA" id="ARBA00023069"/>
    </source>
</evidence>
<dbReference type="InterPro" id="IPR043016">
    <property type="entry name" value="IFT81_N_sf"/>
</dbReference>
<evidence type="ECO:0000256" key="16">
    <source>
        <dbReference type="SAM" id="Coils"/>
    </source>
</evidence>
<dbReference type="GO" id="GO:0060271">
    <property type="term" value="P:cilium assembly"/>
    <property type="evidence" value="ECO:0007669"/>
    <property type="project" value="InterPro"/>
</dbReference>
<dbReference type="GO" id="GO:0015631">
    <property type="term" value="F:tubulin binding"/>
    <property type="evidence" value="ECO:0007669"/>
    <property type="project" value="InterPro"/>
</dbReference>
<protein>
    <recommendedName>
        <fullName evidence="14">Intraflagellar transport protein 81 homolog</fullName>
    </recommendedName>
    <alternativeName>
        <fullName evidence="15">Carnitine deficiency-associated protein expressed in ventricle 1</fullName>
    </alternativeName>
</protein>
<evidence type="ECO:0000256" key="12">
    <source>
        <dbReference type="ARBA" id="ARBA00043983"/>
    </source>
</evidence>
<dbReference type="InterPro" id="IPR041146">
    <property type="entry name" value="IFT81_CH"/>
</dbReference>
<dbReference type="InterPro" id="IPR029600">
    <property type="entry name" value="IFT81"/>
</dbReference>
<dbReference type="GO" id="GO:0042073">
    <property type="term" value="P:intraciliary transport"/>
    <property type="evidence" value="ECO:0007669"/>
    <property type="project" value="InterPro"/>
</dbReference>
<keyword evidence="6" id="KW-0744">Spermatogenesis</keyword>
<feature type="domain" description="IFT81 calponin homology" evidence="17">
    <location>
        <begin position="26"/>
        <end position="147"/>
    </location>
</feature>
<accession>A0AAE1NW01</accession>
<reference evidence="18" key="1">
    <citation type="submission" date="2023-11" db="EMBL/GenBank/DDBJ databases">
        <title>Genome assemblies of two species of porcelain crab, Petrolisthes cinctipes and Petrolisthes manimaculis (Anomura: Porcellanidae).</title>
        <authorList>
            <person name="Angst P."/>
        </authorList>
    </citation>
    <scope>NUCLEOTIDE SEQUENCE</scope>
    <source>
        <strain evidence="18">PB745_02</strain>
        <tissue evidence="18">Gill</tissue>
    </source>
</reference>